<dbReference type="InterPro" id="IPR012347">
    <property type="entry name" value="Ferritin-like"/>
</dbReference>
<gene>
    <name evidence="2" type="ORF">J1605_005310</name>
</gene>
<evidence type="ECO:0000313" key="2">
    <source>
        <dbReference type="EMBL" id="KAJ8788579.1"/>
    </source>
</evidence>
<name>A0AB34HAK7_ESCRO</name>
<protein>
    <submittedName>
        <fullName evidence="2">Uncharacterized protein</fullName>
    </submittedName>
</protein>
<evidence type="ECO:0000256" key="1">
    <source>
        <dbReference type="SAM" id="MobiDB-lite"/>
    </source>
</evidence>
<organism evidence="2 3">
    <name type="scientific">Eschrichtius robustus</name>
    <name type="common">California gray whale</name>
    <name type="synonym">Eschrichtius gibbosus</name>
    <dbReference type="NCBI Taxonomy" id="9764"/>
    <lineage>
        <taxon>Eukaryota</taxon>
        <taxon>Metazoa</taxon>
        <taxon>Chordata</taxon>
        <taxon>Craniata</taxon>
        <taxon>Vertebrata</taxon>
        <taxon>Euteleostomi</taxon>
        <taxon>Mammalia</taxon>
        <taxon>Eutheria</taxon>
        <taxon>Laurasiatheria</taxon>
        <taxon>Artiodactyla</taxon>
        <taxon>Whippomorpha</taxon>
        <taxon>Cetacea</taxon>
        <taxon>Mysticeti</taxon>
        <taxon>Eschrichtiidae</taxon>
        <taxon>Eschrichtius</taxon>
    </lineage>
</organism>
<proteinExistence type="predicted"/>
<accession>A0AB34HAK7</accession>
<dbReference type="Proteomes" id="UP001159641">
    <property type="component" value="Unassembled WGS sequence"/>
</dbReference>
<comment type="caution">
    <text evidence="2">The sequence shown here is derived from an EMBL/GenBank/DDBJ whole genome shotgun (WGS) entry which is preliminary data.</text>
</comment>
<reference evidence="2 3" key="1">
    <citation type="submission" date="2022-11" db="EMBL/GenBank/DDBJ databases">
        <title>Whole genome sequence of Eschrichtius robustus ER-17-0199.</title>
        <authorList>
            <person name="Bruniche-Olsen A."/>
            <person name="Black A.N."/>
            <person name="Fields C.J."/>
            <person name="Walden K."/>
            <person name="Dewoody J.A."/>
        </authorList>
    </citation>
    <scope>NUCLEOTIDE SEQUENCE [LARGE SCALE GENOMIC DNA]</scope>
    <source>
        <strain evidence="2">ER-17-0199</strain>
        <tissue evidence="2">Blubber</tissue>
    </source>
</reference>
<feature type="region of interest" description="Disordered" evidence="1">
    <location>
        <begin position="16"/>
        <end position="38"/>
    </location>
</feature>
<dbReference type="Gene3D" id="1.20.1260.10">
    <property type="match status" value="1"/>
</dbReference>
<evidence type="ECO:0000313" key="3">
    <source>
        <dbReference type="Proteomes" id="UP001159641"/>
    </source>
</evidence>
<feature type="compositionally biased region" description="Polar residues" evidence="1">
    <location>
        <begin position="25"/>
        <end position="38"/>
    </location>
</feature>
<keyword evidence="3" id="KW-1185">Reference proteome</keyword>
<dbReference type="EMBL" id="JAIQCJ010001602">
    <property type="protein sequence ID" value="KAJ8788579.1"/>
    <property type="molecule type" value="Genomic_DNA"/>
</dbReference>
<dbReference type="AlphaFoldDB" id="A0AB34HAK7"/>
<sequence length="129" mass="14246">MQSQRGGCALFLDVQKPPQDEWGKTQDSVEASRQTPTSVTSRRAATWLSRCKHSSKGSQVPACLTVAFEEPLWCQGFCLKPLSAASRQLFNHPGALSQALGQMETVKLFAAKKKKAENILDISSIKLYY</sequence>